<keyword evidence="2" id="KW-1185">Reference proteome</keyword>
<dbReference type="EMBL" id="NEVR01000001">
    <property type="protein sequence ID" value="OZI68111.1"/>
    <property type="molecule type" value="Genomic_DNA"/>
</dbReference>
<accession>A0ABX4F3W2</accession>
<organism evidence="1 2">
    <name type="scientific">Bordetella genomosp. 1</name>
    <dbReference type="NCBI Taxonomy" id="1395607"/>
    <lineage>
        <taxon>Bacteria</taxon>
        <taxon>Pseudomonadati</taxon>
        <taxon>Pseudomonadota</taxon>
        <taxon>Betaproteobacteria</taxon>
        <taxon>Burkholderiales</taxon>
        <taxon>Alcaligenaceae</taxon>
        <taxon>Bordetella</taxon>
    </lineage>
</organism>
<proteinExistence type="predicted"/>
<evidence type="ECO:0000313" key="2">
    <source>
        <dbReference type="Proteomes" id="UP000216354"/>
    </source>
</evidence>
<dbReference type="RefSeq" id="WP_094830537.1">
    <property type="nucleotide sequence ID" value="NZ_NEVR01000001.1"/>
</dbReference>
<name>A0ABX4F3W2_9BORD</name>
<protein>
    <recommendedName>
        <fullName evidence="3">Transcriptional regulator</fullName>
    </recommendedName>
</protein>
<gene>
    <name evidence="1" type="ORF">CAL27_01160</name>
</gene>
<reference evidence="1 2" key="1">
    <citation type="submission" date="2017-05" db="EMBL/GenBank/DDBJ databases">
        <title>Complete and WGS of Bordetella genogroups.</title>
        <authorList>
            <person name="Spilker T."/>
            <person name="Lipuma J."/>
        </authorList>
    </citation>
    <scope>NUCLEOTIDE SEQUENCE [LARGE SCALE GENOMIC DNA]</scope>
    <source>
        <strain evidence="1 2">AU9795</strain>
    </source>
</reference>
<sequence>MQDPSDDFAPLVLHLPCGVPAAATLSLEDNLRRSGWRVRGHAERVLSPEAVRAIAPDMLLLSGDARQGDALILQLRRLCEIPLAAACIVLLNGATPFLRIQMLRAGADICCALDESPEWMAAELIAMFERRRATSPAGPPRRWRLCSSSRYLFGPQGERLPLTPGEGLFIGRLLAAPNQRLPRVGGPGGSRGDDVTVARLRGKARLHGIDLPVCAVRRWGYLFIDEA</sequence>
<comment type="caution">
    <text evidence="1">The sequence shown here is derived from an EMBL/GenBank/DDBJ whole genome shotgun (WGS) entry which is preliminary data.</text>
</comment>
<evidence type="ECO:0000313" key="1">
    <source>
        <dbReference type="EMBL" id="OZI68111.1"/>
    </source>
</evidence>
<evidence type="ECO:0008006" key="3">
    <source>
        <dbReference type="Google" id="ProtNLM"/>
    </source>
</evidence>
<dbReference type="Proteomes" id="UP000216354">
    <property type="component" value="Unassembled WGS sequence"/>
</dbReference>